<dbReference type="Proteomes" id="UP001215280">
    <property type="component" value="Unassembled WGS sequence"/>
</dbReference>
<comment type="caution">
    <text evidence="2">The sequence shown here is derived from an EMBL/GenBank/DDBJ whole genome shotgun (WGS) entry which is preliminary data.</text>
</comment>
<feature type="region of interest" description="Disordered" evidence="1">
    <location>
        <begin position="135"/>
        <end position="155"/>
    </location>
</feature>
<gene>
    <name evidence="2" type="ORF">DFH07DRAFT_779972</name>
</gene>
<sequence length="170" mass="19271">MVNHRLRITHLVQWSTGGCKNIAWSTKPKQLNQYWWYGFGSTEVQRHCSKVQLELPISTHKPSDPIVSGVPTLLNADPVDDTPIDEEALFNHPDPYGIKDYEAMQEGEDDSDTTSSPLVIRRADIPALARHRGCFAPDQEKPQQPVAEAAKNPLKDLKAKWDAEWDAEQW</sequence>
<dbReference type="AlphaFoldDB" id="A0AAD7MXU9"/>
<evidence type="ECO:0000256" key="1">
    <source>
        <dbReference type="SAM" id="MobiDB-lite"/>
    </source>
</evidence>
<evidence type="ECO:0000313" key="2">
    <source>
        <dbReference type="EMBL" id="KAJ7735538.1"/>
    </source>
</evidence>
<organism evidence="2 3">
    <name type="scientific">Mycena maculata</name>
    <dbReference type="NCBI Taxonomy" id="230809"/>
    <lineage>
        <taxon>Eukaryota</taxon>
        <taxon>Fungi</taxon>
        <taxon>Dikarya</taxon>
        <taxon>Basidiomycota</taxon>
        <taxon>Agaricomycotina</taxon>
        <taxon>Agaricomycetes</taxon>
        <taxon>Agaricomycetidae</taxon>
        <taxon>Agaricales</taxon>
        <taxon>Marasmiineae</taxon>
        <taxon>Mycenaceae</taxon>
        <taxon>Mycena</taxon>
    </lineage>
</organism>
<name>A0AAD7MXU9_9AGAR</name>
<proteinExistence type="predicted"/>
<reference evidence="2" key="1">
    <citation type="submission" date="2023-03" db="EMBL/GenBank/DDBJ databases">
        <title>Massive genome expansion in bonnet fungi (Mycena s.s.) driven by repeated elements and novel gene families across ecological guilds.</title>
        <authorList>
            <consortium name="Lawrence Berkeley National Laboratory"/>
            <person name="Harder C.B."/>
            <person name="Miyauchi S."/>
            <person name="Viragh M."/>
            <person name="Kuo A."/>
            <person name="Thoen E."/>
            <person name="Andreopoulos B."/>
            <person name="Lu D."/>
            <person name="Skrede I."/>
            <person name="Drula E."/>
            <person name="Henrissat B."/>
            <person name="Morin E."/>
            <person name="Kohler A."/>
            <person name="Barry K."/>
            <person name="LaButti K."/>
            <person name="Morin E."/>
            <person name="Salamov A."/>
            <person name="Lipzen A."/>
            <person name="Mereny Z."/>
            <person name="Hegedus B."/>
            <person name="Baldrian P."/>
            <person name="Stursova M."/>
            <person name="Weitz H."/>
            <person name="Taylor A."/>
            <person name="Grigoriev I.V."/>
            <person name="Nagy L.G."/>
            <person name="Martin F."/>
            <person name="Kauserud H."/>
        </authorList>
    </citation>
    <scope>NUCLEOTIDE SEQUENCE</scope>
    <source>
        <strain evidence="2">CBHHK188m</strain>
    </source>
</reference>
<evidence type="ECO:0000313" key="3">
    <source>
        <dbReference type="Proteomes" id="UP001215280"/>
    </source>
</evidence>
<keyword evidence="3" id="KW-1185">Reference proteome</keyword>
<accession>A0AAD7MXU9</accession>
<dbReference type="EMBL" id="JARJLG010000154">
    <property type="protein sequence ID" value="KAJ7735538.1"/>
    <property type="molecule type" value="Genomic_DNA"/>
</dbReference>
<dbReference type="PROSITE" id="PS51257">
    <property type="entry name" value="PROKAR_LIPOPROTEIN"/>
    <property type="match status" value="1"/>
</dbReference>
<protein>
    <submittedName>
        <fullName evidence="2">Uncharacterized protein</fullName>
    </submittedName>
</protein>